<sequence length="268" mass="30449">MTPATPPSSRNKRSARSESLLATPERRTESDESGLITPGTIHVKDRIQPPTRPTSFASPCQIMKTPEYTPHKNKHTKRRIEFDQEKLQPVSRVLFDSDFQEEVRRNGSTLLPPKRTGMGSRVLDFYEDSTGKTPMEEKDDGPCSSDFTRNKLPKQIPGTPSDKITTYELASKWHNQSGIGKSAAFDTEEEKDIYGQEPIENPFLSNVVADKSLREERKKKLLEEDPDLEDAITYVNKSGKVVSKRYMTQEEKEQLKPTRLFADELDSS</sequence>
<evidence type="ECO:0000313" key="3">
    <source>
        <dbReference type="Proteomes" id="UP000422736"/>
    </source>
</evidence>
<keyword evidence="3" id="KW-1185">Reference proteome</keyword>
<feature type="region of interest" description="Disordered" evidence="1">
    <location>
        <begin position="1"/>
        <end position="77"/>
    </location>
</feature>
<dbReference type="EMBL" id="CP015061">
    <property type="protein sequence ID" value="QGN18020.1"/>
    <property type="molecule type" value="Genomic_DNA"/>
</dbReference>
<reference evidence="2 3" key="2">
    <citation type="submission" date="2019-11" db="EMBL/GenBank/DDBJ databases">
        <authorList>
            <person name="Lu H."/>
        </authorList>
    </citation>
    <scope>NUCLEOTIDE SEQUENCE [LARGE SCALE GENOMIC DNA]</scope>
    <source>
        <strain evidence="2 3">FIM1</strain>
    </source>
</reference>
<feature type="region of interest" description="Disordered" evidence="1">
    <location>
        <begin position="248"/>
        <end position="268"/>
    </location>
</feature>
<protein>
    <submittedName>
        <fullName evidence="2">Protein SIC1</fullName>
    </submittedName>
</protein>
<evidence type="ECO:0000313" key="2">
    <source>
        <dbReference type="EMBL" id="QGN18020.1"/>
    </source>
</evidence>
<dbReference type="Proteomes" id="UP000422736">
    <property type="component" value="Chromosome 7"/>
</dbReference>
<proteinExistence type="predicted"/>
<reference evidence="2 3" key="1">
    <citation type="submission" date="2016-03" db="EMBL/GenBank/DDBJ databases">
        <title>How can Kluyveromyces marxianus grow so fast - potential evolutionary course in Saccharomyces Complex revealed by comparative genomics.</title>
        <authorList>
            <person name="Mo W."/>
            <person name="Lu W."/>
            <person name="Yang X."/>
            <person name="Qi J."/>
            <person name="Lv H."/>
        </authorList>
    </citation>
    <scope>NUCLEOTIDE SEQUENCE [LARGE SCALE GENOMIC DNA]</scope>
    <source>
        <strain evidence="2 3">FIM1</strain>
    </source>
</reference>
<gene>
    <name evidence="2" type="primary">SIC1</name>
    <name evidence="2" type="ORF">FIM1_4336</name>
</gene>
<feature type="region of interest" description="Disordered" evidence="1">
    <location>
        <begin position="128"/>
        <end position="162"/>
    </location>
</feature>
<accession>A0ABX6F071</accession>
<evidence type="ECO:0000256" key="1">
    <source>
        <dbReference type="SAM" id="MobiDB-lite"/>
    </source>
</evidence>
<name>A0ABX6F071_KLUMA</name>
<organism evidence="2 3">
    <name type="scientific">Kluyveromyces marxianus</name>
    <name type="common">Yeast</name>
    <name type="synonym">Candida kefyr</name>
    <dbReference type="NCBI Taxonomy" id="4911"/>
    <lineage>
        <taxon>Eukaryota</taxon>
        <taxon>Fungi</taxon>
        <taxon>Dikarya</taxon>
        <taxon>Ascomycota</taxon>
        <taxon>Saccharomycotina</taxon>
        <taxon>Saccharomycetes</taxon>
        <taxon>Saccharomycetales</taxon>
        <taxon>Saccharomycetaceae</taxon>
        <taxon>Kluyveromyces</taxon>
    </lineage>
</organism>